<reference evidence="2" key="2">
    <citation type="submission" date="2021-04" db="EMBL/GenBank/DDBJ databases">
        <authorList>
            <person name="Gilroy R."/>
        </authorList>
    </citation>
    <scope>NUCLEOTIDE SEQUENCE</scope>
    <source>
        <strain evidence="2">CHK188-11489</strain>
    </source>
</reference>
<name>A0A9D2JNX3_9FIRM</name>
<dbReference type="PROSITE" id="PS51257">
    <property type="entry name" value="PROKAR_LIPOPROTEIN"/>
    <property type="match status" value="1"/>
</dbReference>
<evidence type="ECO:0000313" key="3">
    <source>
        <dbReference type="Proteomes" id="UP000824105"/>
    </source>
</evidence>
<reference evidence="2" key="1">
    <citation type="journal article" date="2021" name="PeerJ">
        <title>Extensive microbial diversity within the chicken gut microbiome revealed by metagenomics and culture.</title>
        <authorList>
            <person name="Gilroy R."/>
            <person name="Ravi A."/>
            <person name="Getino M."/>
            <person name="Pursley I."/>
            <person name="Horton D.L."/>
            <person name="Alikhan N.F."/>
            <person name="Baker D."/>
            <person name="Gharbi K."/>
            <person name="Hall N."/>
            <person name="Watson M."/>
            <person name="Adriaenssens E.M."/>
            <person name="Foster-Nyarko E."/>
            <person name="Jarju S."/>
            <person name="Secka A."/>
            <person name="Antonio M."/>
            <person name="Oren A."/>
            <person name="Chaudhuri R.R."/>
            <person name="La Ragione R."/>
            <person name="Hildebrand F."/>
            <person name="Pallen M.J."/>
        </authorList>
    </citation>
    <scope>NUCLEOTIDE SEQUENCE</scope>
    <source>
        <strain evidence="2">CHK188-11489</strain>
    </source>
</reference>
<feature type="compositionally biased region" description="Low complexity" evidence="1">
    <location>
        <begin position="64"/>
        <end position="87"/>
    </location>
</feature>
<feature type="region of interest" description="Disordered" evidence="1">
    <location>
        <begin position="54"/>
        <end position="96"/>
    </location>
</feature>
<dbReference type="Proteomes" id="UP000824105">
    <property type="component" value="Unassembled WGS sequence"/>
</dbReference>
<gene>
    <name evidence="2" type="ORF">H9724_06760</name>
</gene>
<accession>A0A9D2JNX3</accession>
<comment type="caution">
    <text evidence="2">The sequence shown here is derived from an EMBL/GenBank/DDBJ whole genome shotgun (WGS) entry which is preliminary data.</text>
</comment>
<dbReference type="PRINTS" id="PR01217">
    <property type="entry name" value="PRICHEXTENSN"/>
</dbReference>
<dbReference type="AlphaFoldDB" id="A0A9D2JNX3"/>
<evidence type="ECO:0000313" key="2">
    <source>
        <dbReference type="EMBL" id="HIZ62450.1"/>
    </source>
</evidence>
<protein>
    <submittedName>
        <fullName evidence="2">Uncharacterized protein</fullName>
    </submittedName>
</protein>
<feature type="compositionally biased region" description="Pro residues" evidence="1">
    <location>
        <begin position="214"/>
        <end position="234"/>
    </location>
</feature>
<dbReference type="EMBL" id="DXBF01000054">
    <property type="protein sequence ID" value="HIZ62450.1"/>
    <property type="molecule type" value="Genomic_DNA"/>
</dbReference>
<organism evidence="2 3">
    <name type="scientific">Candidatus Gemmiger avistercoris</name>
    <dbReference type="NCBI Taxonomy" id="2838606"/>
    <lineage>
        <taxon>Bacteria</taxon>
        <taxon>Bacillati</taxon>
        <taxon>Bacillota</taxon>
        <taxon>Clostridia</taxon>
        <taxon>Eubacteriales</taxon>
        <taxon>Gemmiger</taxon>
    </lineage>
</organism>
<evidence type="ECO:0000256" key="1">
    <source>
        <dbReference type="SAM" id="MobiDB-lite"/>
    </source>
</evidence>
<feature type="compositionally biased region" description="Pro residues" evidence="1">
    <location>
        <begin position="173"/>
        <end position="206"/>
    </location>
</feature>
<feature type="compositionally biased region" description="Pro residues" evidence="1">
    <location>
        <begin position="242"/>
        <end position="276"/>
    </location>
</feature>
<sequence>MKLEKITFIIGISALLIACSNSPAPVQMRVSGGYIQYNAGYGWQDLIDMESLRGPQGLPGPQGPAGIDAIPGGAEPPAGAPTATPDPDGQDAAGSPDMEVCEHLYQCTAQQSVHVAESSDGSLWRMDSTYECEKCGAVVTYSYKYKQPGTAGGPGSPAPSLGSPHVPESTVPPSTPPVSTPTTPPTLPPTQRPSPTPTDPPAPGPTPTFTVPPTQQPTEPPEPTSTPTAPPTPVPTSTVTPTAPPSTPTPLPSTPTPPPHTPPAATPPPSYTMPPA</sequence>
<feature type="region of interest" description="Disordered" evidence="1">
    <location>
        <begin position="148"/>
        <end position="276"/>
    </location>
</feature>
<proteinExistence type="predicted"/>
<feature type="compositionally biased region" description="Low complexity" evidence="1">
    <location>
        <begin position="158"/>
        <end position="172"/>
    </location>
</feature>